<evidence type="ECO:0000313" key="10">
    <source>
        <dbReference type="Proteomes" id="UP001230188"/>
    </source>
</evidence>
<evidence type="ECO:0000256" key="4">
    <source>
        <dbReference type="ARBA" id="ARBA00022737"/>
    </source>
</evidence>
<evidence type="ECO:0000256" key="2">
    <source>
        <dbReference type="ARBA" id="ARBA00022574"/>
    </source>
</evidence>
<evidence type="ECO:0000256" key="3">
    <source>
        <dbReference type="ARBA" id="ARBA00022618"/>
    </source>
</evidence>
<dbReference type="PROSITE" id="PS00678">
    <property type="entry name" value="WD_REPEATS_1"/>
    <property type="match status" value="1"/>
</dbReference>
<dbReference type="Gene3D" id="2.130.10.10">
    <property type="entry name" value="YVTN repeat-like/Quinoprotein amine dehydrogenase"/>
    <property type="match status" value="1"/>
</dbReference>
<dbReference type="InterPro" id="IPR033010">
    <property type="entry name" value="Cdc20/Fizzy"/>
</dbReference>
<dbReference type="GO" id="GO:0031145">
    <property type="term" value="P:anaphase-promoting complex-dependent catabolic process"/>
    <property type="evidence" value="ECO:0007669"/>
    <property type="project" value="TreeGrafter"/>
</dbReference>
<dbReference type="InterPro" id="IPR056150">
    <property type="entry name" value="WD40_CDC20-Fz"/>
</dbReference>
<dbReference type="InterPro" id="IPR001680">
    <property type="entry name" value="WD40_rpt"/>
</dbReference>
<dbReference type="InterPro" id="IPR036322">
    <property type="entry name" value="WD40_repeat_dom_sf"/>
</dbReference>
<dbReference type="SUPFAM" id="SSF50978">
    <property type="entry name" value="WD40 repeat-like"/>
    <property type="match status" value="1"/>
</dbReference>
<dbReference type="InterPro" id="IPR015943">
    <property type="entry name" value="WD40/YVTN_repeat-like_dom_sf"/>
</dbReference>
<feature type="repeat" description="WD" evidence="7">
    <location>
        <begin position="282"/>
        <end position="314"/>
    </location>
</feature>
<evidence type="ECO:0000256" key="7">
    <source>
        <dbReference type="PROSITE-ProRule" id="PRU00221"/>
    </source>
</evidence>
<dbReference type="SMART" id="SM00320">
    <property type="entry name" value="WD40"/>
    <property type="match status" value="7"/>
</dbReference>
<feature type="repeat" description="WD" evidence="7">
    <location>
        <begin position="329"/>
        <end position="373"/>
    </location>
</feature>
<evidence type="ECO:0000256" key="6">
    <source>
        <dbReference type="ARBA" id="ARBA00023306"/>
    </source>
</evidence>
<dbReference type="Pfam" id="PF24807">
    <property type="entry name" value="WD40_CDC20-Fz"/>
    <property type="match status" value="1"/>
</dbReference>
<proteinExistence type="inferred from homology"/>
<dbReference type="PROSITE" id="PS50082">
    <property type="entry name" value="WD_REPEATS_2"/>
    <property type="match status" value="3"/>
</dbReference>
<evidence type="ECO:0000256" key="1">
    <source>
        <dbReference type="ARBA" id="ARBA00006445"/>
    </source>
</evidence>
<dbReference type="AlphaFoldDB" id="A0AAD7UEG9"/>
<dbReference type="GO" id="GO:0005680">
    <property type="term" value="C:anaphase-promoting complex"/>
    <property type="evidence" value="ECO:0007669"/>
    <property type="project" value="TreeGrafter"/>
</dbReference>
<name>A0AAD7UEG9_9STRA</name>
<dbReference type="PANTHER" id="PTHR19918">
    <property type="entry name" value="CELL DIVISION CYCLE 20 CDC20 FIZZY -RELATED"/>
    <property type="match status" value="1"/>
</dbReference>
<evidence type="ECO:0000259" key="8">
    <source>
        <dbReference type="Pfam" id="PF24807"/>
    </source>
</evidence>
<dbReference type="PANTHER" id="PTHR19918:SF8">
    <property type="entry name" value="FI02843P"/>
    <property type="match status" value="1"/>
</dbReference>
<dbReference type="InterPro" id="IPR019775">
    <property type="entry name" value="WD40_repeat_CS"/>
</dbReference>
<accession>A0AAD7UEG9</accession>
<protein>
    <recommendedName>
        <fullName evidence="8">CDC20/Fizzy WD40 domain-containing protein</fullName>
    </recommendedName>
</protein>
<feature type="repeat" description="WD" evidence="7">
    <location>
        <begin position="417"/>
        <end position="450"/>
    </location>
</feature>
<keyword evidence="6" id="KW-0131">Cell cycle</keyword>
<reference evidence="9" key="1">
    <citation type="submission" date="2023-01" db="EMBL/GenBank/DDBJ databases">
        <title>Metagenome sequencing of chrysophaentin producing Chrysophaeum taylorii.</title>
        <authorList>
            <person name="Davison J."/>
            <person name="Bewley C."/>
        </authorList>
    </citation>
    <scope>NUCLEOTIDE SEQUENCE</scope>
    <source>
        <strain evidence="9">NIES-1699</strain>
    </source>
</reference>
<dbReference type="GO" id="GO:0051301">
    <property type="term" value="P:cell division"/>
    <property type="evidence" value="ECO:0007669"/>
    <property type="project" value="UniProtKB-KW"/>
</dbReference>
<evidence type="ECO:0000313" key="9">
    <source>
        <dbReference type="EMBL" id="KAJ8602134.1"/>
    </source>
</evidence>
<gene>
    <name evidence="9" type="ORF">CTAYLR_001652</name>
</gene>
<dbReference type="GO" id="GO:1990757">
    <property type="term" value="F:ubiquitin ligase activator activity"/>
    <property type="evidence" value="ECO:0007669"/>
    <property type="project" value="TreeGrafter"/>
</dbReference>
<keyword evidence="10" id="KW-1185">Reference proteome</keyword>
<dbReference type="CDD" id="cd00200">
    <property type="entry name" value="WD40"/>
    <property type="match status" value="1"/>
</dbReference>
<organism evidence="9 10">
    <name type="scientific">Chrysophaeum taylorii</name>
    <dbReference type="NCBI Taxonomy" id="2483200"/>
    <lineage>
        <taxon>Eukaryota</taxon>
        <taxon>Sar</taxon>
        <taxon>Stramenopiles</taxon>
        <taxon>Ochrophyta</taxon>
        <taxon>Pelagophyceae</taxon>
        <taxon>Pelagomonadales</taxon>
        <taxon>Pelagomonadaceae</taxon>
        <taxon>Chrysophaeum</taxon>
    </lineage>
</organism>
<dbReference type="Proteomes" id="UP001230188">
    <property type="component" value="Unassembled WGS sequence"/>
</dbReference>
<dbReference type="PROSITE" id="PS50294">
    <property type="entry name" value="WD_REPEATS_REGION"/>
    <property type="match status" value="2"/>
</dbReference>
<dbReference type="EMBL" id="JAQMWT010000390">
    <property type="protein sequence ID" value="KAJ8602134.1"/>
    <property type="molecule type" value="Genomic_DNA"/>
</dbReference>
<keyword evidence="3" id="KW-0132">Cell division</keyword>
<feature type="domain" description="CDC20/Fizzy WD40" evidence="8">
    <location>
        <begin position="149"/>
        <end position="448"/>
    </location>
</feature>
<comment type="similarity">
    <text evidence="1">Belongs to the WD repeat CDC20/Fizzy family.</text>
</comment>
<keyword evidence="4" id="KW-0677">Repeat</keyword>
<keyword evidence="5" id="KW-0498">Mitosis</keyword>
<comment type="caution">
    <text evidence="9">The sequence shown here is derived from an EMBL/GenBank/DDBJ whole genome shotgun (WGS) entry which is preliminary data.</text>
</comment>
<evidence type="ECO:0000256" key="5">
    <source>
        <dbReference type="ARBA" id="ARBA00022776"/>
    </source>
</evidence>
<sequence length="480" mass="51220">MGKQENIADLESLLSLDSEIQSRVAPRWARKAAAAAAADRFIPTRAGMEWDKANYRVENCENGEEEPKKTSSGREQALKAGLLSNGCVEDTEPSRIIHYAAKAPPAPPSGYVNNLRVLYTAQGHTAAVGESSRRAKTTRHIPSAPSRVLDAPELVDDYYLNLVAWGANNKVAVALGATVYVWDAASGGIVELLTLEDAEDYVCSVAWLPGETGDGHLAVGSAGGSTELWDVAATRPLRRMDGHAARVSALAWNAHILSSGSRDSTIVHHDVRVREHAVGSCVGGHAQEVCGLAWSPDGTMLASGGNDNLVCLWSASQTGVRSQDATRVLSDHDAAVKALAWCPHDRNVLATGAGTADRTIKLWNAQLGSMLNSIDTGSQVCALAWNPHEKELLSGHGYAENQLSLWKYPTMARIKDLKGHTGRVLSLCVSPDGSTALSAGADETLRFWDVFAAPGNALLKAKKATTKINRLNSGRPLSIR</sequence>
<keyword evidence="2 7" id="KW-0853">WD repeat</keyword>
<dbReference type="GO" id="GO:0010997">
    <property type="term" value="F:anaphase-promoting complex binding"/>
    <property type="evidence" value="ECO:0007669"/>
    <property type="project" value="InterPro"/>
</dbReference>
<dbReference type="GO" id="GO:1905786">
    <property type="term" value="P:positive regulation of anaphase-promoting complex-dependent catabolic process"/>
    <property type="evidence" value="ECO:0007669"/>
    <property type="project" value="TreeGrafter"/>
</dbReference>